<gene>
    <name evidence="5" type="ORF">PUW23_01585</name>
</gene>
<comment type="similarity">
    <text evidence="1 4">Belongs to the glycosyl hydrolase 28 family.</text>
</comment>
<dbReference type="SUPFAM" id="SSF51126">
    <property type="entry name" value="Pectin lyase-like"/>
    <property type="match status" value="1"/>
</dbReference>
<dbReference type="PANTHER" id="PTHR31339">
    <property type="entry name" value="PECTIN LYASE-RELATED"/>
    <property type="match status" value="1"/>
</dbReference>
<evidence type="ECO:0000256" key="4">
    <source>
        <dbReference type="RuleBase" id="RU361169"/>
    </source>
</evidence>
<dbReference type="EMBL" id="CP118101">
    <property type="protein sequence ID" value="WDH82965.1"/>
    <property type="molecule type" value="Genomic_DNA"/>
</dbReference>
<dbReference type="AlphaFoldDB" id="A0AAX3N2P5"/>
<organism evidence="5 6">
    <name type="scientific">Paenibacillus urinalis</name>
    <dbReference type="NCBI Taxonomy" id="521520"/>
    <lineage>
        <taxon>Bacteria</taxon>
        <taxon>Bacillati</taxon>
        <taxon>Bacillota</taxon>
        <taxon>Bacilli</taxon>
        <taxon>Bacillales</taxon>
        <taxon>Paenibacillaceae</taxon>
        <taxon>Paenibacillus</taxon>
    </lineage>
</organism>
<proteinExistence type="inferred from homology"/>
<evidence type="ECO:0000256" key="3">
    <source>
        <dbReference type="ARBA" id="ARBA00023295"/>
    </source>
</evidence>
<keyword evidence="2 4" id="KW-0378">Hydrolase</keyword>
<dbReference type="PANTHER" id="PTHR31339:SF9">
    <property type="entry name" value="PLASMIN AND FIBRONECTIN-BINDING PROTEIN A"/>
    <property type="match status" value="1"/>
</dbReference>
<dbReference type="Proteomes" id="UP001220962">
    <property type="component" value="Chromosome"/>
</dbReference>
<name>A0AAX3N2P5_9BACL</name>
<dbReference type="InterPro" id="IPR051801">
    <property type="entry name" value="GH28_Enzymes"/>
</dbReference>
<sequence length="533" mass="58255">MKELNVHEIDGTETSLYHVKLPDIPQREFRIVDFGALGNGLYDNTDHINSALAACAQAGGGRVIIPAGIWLTGPILLQSRTELHLERGALVRFSREYIDYPLILSSYEGREVIRSRSPLDGENLTDVAITGEGIFDGSGDAWRPVKQNKLTASAWEALVASGGVVNEREGGNSIWWPSERAMNGASFTEALHTSGVRDKAAYEPAHEFLRPNLLSLRRCKRVLLEGVTFQNSPAWNLHPWACEHVTIRHVNVRNPWYAQNGDGLDLDSVRHALVEYCSFDVGDDAICLKSGKDAEGRELGIPTEYVTIRHSTVYHGHGGFVIGSEMSGGVRHVRVSDCMFMGTDIGLRFKSARGRGGIVEDIVIERIRMLDITKEAISFSLFYEGKEGSGRGDEKIYAVGEGTPIFRNISIREVVCSGAQTALYMNGLPEMPVEDLSVDNYHVQAVNGFVCSQAKHLKLTHITAKVDQGSLVSLHQCRGVELSELEGLGADGRLLVVTGSDSTGIVYGVASEQEGCQILAGPGVRSGSLIRRR</sequence>
<evidence type="ECO:0000256" key="1">
    <source>
        <dbReference type="ARBA" id="ARBA00008834"/>
    </source>
</evidence>
<evidence type="ECO:0000256" key="2">
    <source>
        <dbReference type="ARBA" id="ARBA00022801"/>
    </source>
</evidence>
<dbReference type="RefSeq" id="WP_274359273.1">
    <property type="nucleotide sequence ID" value="NZ_CP118101.1"/>
</dbReference>
<dbReference type="SMART" id="SM00710">
    <property type="entry name" value="PbH1"/>
    <property type="match status" value="5"/>
</dbReference>
<evidence type="ECO:0000313" key="6">
    <source>
        <dbReference type="Proteomes" id="UP001220962"/>
    </source>
</evidence>
<dbReference type="InterPro" id="IPR011050">
    <property type="entry name" value="Pectin_lyase_fold/virulence"/>
</dbReference>
<dbReference type="GO" id="GO:0004650">
    <property type="term" value="F:polygalacturonase activity"/>
    <property type="evidence" value="ECO:0007669"/>
    <property type="project" value="InterPro"/>
</dbReference>
<dbReference type="InterPro" id="IPR000743">
    <property type="entry name" value="Glyco_hydro_28"/>
</dbReference>
<dbReference type="Gene3D" id="2.160.20.10">
    <property type="entry name" value="Single-stranded right-handed beta-helix, Pectin lyase-like"/>
    <property type="match status" value="1"/>
</dbReference>
<reference evidence="5" key="1">
    <citation type="submission" date="2023-02" db="EMBL/GenBank/DDBJ databases">
        <title>Pathogen: clinical or host-associated sample.</title>
        <authorList>
            <person name="Hergert J."/>
            <person name="Casey R."/>
            <person name="Wagner J."/>
            <person name="Young E.L."/>
            <person name="Oakeson K.F."/>
        </authorList>
    </citation>
    <scope>NUCLEOTIDE SEQUENCE</scope>
    <source>
        <strain evidence="5">2022CK-00830</strain>
    </source>
</reference>
<dbReference type="Pfam" id="PF00295">
    <property type="entry name" value="Glyco_hydro_28"/>
    <property type="match status" value="1"/>
</dbReference>
<evidence type="ECO:0000313" key="5">
    <source>
        <dbReference type="EMBL" id="WDH82965.1"/>
    </source>
</evidence>
<keyword evidence="3 4" id="KW-0326">Glycosidase</keyword>
<dbReference type="PROSITE" id="PS00502">
    <property type="entry name" value="POLYGALACTURONASE"/>
    <property type="match status" value="1"/>
</dbReference>
<accession>A0AAX3N2P5</accession>
<protein>
    <submittedName>
        <fullName evidence="5">Glycoside hydrolase family 28 protein</fullName>
    </submittedName>
</protein>
<dbReference type="InterPro" id="IPR006626">
    <property type="entry name" value="PbH1"/>
</dbReference>
<dbReference type="GO" id="GO:0005975">
    <property type="term" value="P:carbohydrate metabolic process"/>
    <property type="evidence" value="ECO:0007669"/>
    <property type="project" value="InterPro"/>
</dbReference>
<dbReference type="InterPro" id="IPR012334">
    <property type="entry name" value="Pectin_lyas_fold"/>
</dbReference>